<name>M5U6D9_9BACT</name>
<dbReference type="EMBL" id="ANOH01000121">
    <property type="protein sequence ID" value="EMI56824.1"/>
    <property type="molecule type" value="Genomic_DNA"/>
</dbReference>
<evidence type="ECO:0000313" key="3">
    <source>
        <dbReference type="EMBL" id="EMI56824.1"/>
    </source>
</evidence>
<keyword evidence="2" id="KW-0812">Transmembrane</keyword>
<dbReference type="PATRIC" id="fig|1263870.3.peg.1890"/>
<dbReference type="RefSeq" id="WP_008676476.1">
    <property type="nucleotide sequence ID" value="NZ_ANOH01000121.1"/>
</dbReference>
<keyword evidence="2" id="KW-1133">Transmembrane helix</keyword>
<sequence>MVPALVSHQPRVPRPPKTTWSDQTNNVGLRSARYQVKKDPANLCDEDRYFMRLVVMMLAFTVLPALLVIAYIIFYPESFQYDLVR</sequence>
<accession>M5U6D9</accession>
<proteinExistence type="predicted"/>
<comment type="caution">
    <text evidence="3">The sequence shown here is derived from an EMBL/GenBank/DDBJ whole genome shotgun (WGS) entry which is preliminary data.</text>
</comment>
<gene>
    <name evidence="3" type="ORF">RSSM_01767</name>
</gene>
<keyword evidence="2" id="KW-0472">Membrane</keyword>
<dbReference type="AlphaFoldDB" id="M5U6D9"/>
<protein>
    <submittedName>
        <fullName evidence="3">Uncharacterized protein</fullName>
    </submittedName>
</protein>
<feature type="transmembrane region" description="Helical" evidence="2">
    <location>
        <begin position="53"/>
        <end position="75"/>
    </location>
</feature>
<keyword evidence="4" id="KW-1185">Reference proteome</keyword>
<reference evidence="3 4" key="1">
    <citation type="journal article" date="2013" name="Mar. Genomics">
        <title>Expression of sulfatases in Rhodopirellula baltica and the diversity of sulfatases in the genus Rhodopirellula.</title>
        <authorList>
            <person name="Wegner C.E."/>
            <person name="Richter-Heitmann T."/>
            <person name="Klindworth A."/>
            <person name="Klockow C."/>
            <person name="Richter M."/>
            <person name="Achstetter T."/>
            <person name="Glockner F.O."/>
            <person name="Harder J."/>
        </authorList>
    </citation>
    <scope>NUCLEOTIDE SEQUENCE [LARGE SCALE GENOMIC DNA]</scope>
    <source>
        <strain evidence="3 4">SM41</strain>
    </source>
</reference>
<feature type="region of interest" description="Disordered" evidence="1">
    <location>
        <begin position="1"/>
        <end position="22"/>
    </location>
</feature>
<evidence type="ECO:0000313" key="4">
    <source>
        <dbReference type="Proteomes" id="UP000011885"/>
    </source>
</evidence>
<organism evidence="3 4">
    <name type="scientific">Rhodopirellula sallentina SM41</name>
    <dbReference type="NCBI Taxonomy" id="1263870"/>
    <lineage>
        <taxon>Bacteria</taxon>
        <taxon>Pseudomonadati</taxon>
        <taxon>Planctomycetota</taxon>
        <taxon>Planctomycetia</taxon>
        <taxon>Pirellulales</taxon>
        <taxon>Pirellulaceae</taxon>
        <taxon>Rhodopirellula</taxon>
    </lineage>
</organism>
<evidence type="ECO:0000256" key="2">
    <source>
        <dbReference type="SAM" id="Phobius"/>
    </source>
</evidence>
<dbReference type="Proteomes" id="UP000011885">
    <property type="component" value="Unassembled WGS sequence"/>
</dbReference>
<evidence type="ECO:0000256" key="1">
    <source>
        <dbReference type="SAM" id="MobiDB-lite"/>
    </source>
</evidence>